<dbReference type="GO" id="GO:0000993">
    <property type="term" value="F:RNA polymerase II complex binding"/>
    <property type="evidence" value="ECO:0007669"/>
    <property type="project" value="TreeGrafter"/>
</dbReference>
<dbReference type="InterPro" id="IPR011990">
    <property type="entry name" value="TPR-like_helical_dom_sf"/>
</dbReference>
<dbReference type="PANTHER" id="PTHR14027">
    <property type="entry name" value="RNA POLYMERASE-ASSOCIATED PROTEIN CTR9"/>
    <property type="match status" value="1"/>
</dbReference>
<protein>
    <recommendedName>
        <fullName evidence="7">RNA polymerase II-associated protein</fullName>
    </recommendedName>
</protein>
<evidence type="ECO:0000256" key="4">
    <source>
        <dbReference type="SAM" id="MobiDB-lite"/>
    </source>
</evidence>
<organism evidence="5 6">
    <name type="scientific">Agaricus bisporus var. burnettii</name>
    <dbReference type="NCBI Taxonomy" id="192524"/>
    <lineage>
        <taxon>Eukaryota</taxon>
        <taxon>Fungi</taxon>
        <taxon>Dikarya</taxon>
        <taxon>Basidiomycota</taxon>
        <taxon>Agaricomycotina</taxon>
        <taxon>Agaricomycetes</taxon>
        <taxon>Agaricomycetidae</taxon>
        <taxon>Agaricales</taxon>
        <taxon>Agaricineae</taxon>
        <taxon>Agaricaceae</taxon>
        <taxon>Agaricus</taxon>
    </lineage>
</organism>
<dbReference type="SMART" id="SM00028">
    <property type="entry name" value="TPR"/>
    <property type="match status" value="9"/>
</dbReference>
<feature type="repeat" description="TPR" evidence="3">
    <location>
        <begin position="762"/>
        <end position="795"/>
    </location>
</feature>
<dbReference type="Pfam" id="PF14559">
    <property type="entry name" value="TPR_19"/>
    <property type="match status" value="1"/>
</dbReference>
<evidence type="ECO:0000256" key="3">
    <source>
        <dbReference type="PROSITE-ProRule" id="PRU00339"/>
    </source>
</evidence>
<name>A0A8H7KK86_AGABI</name>
<keyword evidence="1" id="KW-0677">Repeat</keyword>
<dbReference type="SUPFAM" id="SSF48452">
    <property type="entry name" value="TPR-like"/>
    <property type="match status" value="2"/>
</dbReference>
<dbReference type="InterPro" id="IPR031101">
    <property type="entry name" value="Ctr9"/>
</dbReference>
<accession>A0A8H7KK86</accession>
<gene>
    <name evidence="5" type="ORF">Agabi119p4_2394</name>
</gene>
<keyword evidence="2 3" id="KW-0802">TPR repeat</keyword>
<proteinExistence type="predicted"/>
<evidence type="ECO:0000256" key="2">
    <source>
        <dbReference type="ARBA" id="ARBA00022803"/>
    </source>
</evidence>
<evidence type="ECO:0000313" key="6">
    <source>
        <dbReference type="Proteomes" id="UP000629468"/>
    </source>
</evidence>
<sequence>MEDDVDAFTPGRTVDIDLGTAEVITIDLDNLDPNPDDVLDLLKDGQCRDWVWTKLAGEYWRKGYLDGAERIAQTAIESFQANGSTASLPPIYCLMANINIARSRAAPKHILTDARQDVMNQERSKDVYYREAAQLLNAAERVGRDTGESVNETLAFLTRGIQQLATRSMDDALRSFDGVLAVKPTNLVALLGKARILYARRNFKDALRLFQDVLRYNPSCQPDPRIGIGLCFWSMDHKAKARVAWQRSLEINPHEWAAQLLLGLDAINASKNTQLPEAERTSAFISGTKLVENAFKANQKSAAAANALCEIFLRKGNFKRALKLAERTIQFADTLTIFTEGHLRAGRVCHAEGSHIQAKRFYSAATSEQPKHVLGAIGLAQMQLQHDEIPAAIHTLDTLLQPPNPQKSLEATVMLASLRAHPRPGVSSADLGQEKMRARDLFERVGKSIELDEVRTNGHDTSHASRAILDDMDMHVEIARLWQGENLDRMRKALKEALRISEATGKVDPRLLNNLGVLQHLESDYASARTMYEDALTTAAHLSMDISEAMSTSILYNLARVYEDQSDVDLAREAYEKLLSRHPEYVDAKIRQAQMYSNVSRHNDAHELVKQCLSSQNSSLNIRAFYTYFLIQTNSIKIAKDFVFSTLKDYDKYDVYSLCAAGWIQYQQSRESRDNSADGVKERKRGFQRSAEFYEKALQLDPQCAFAAQGLAIVTAEDALGTLGGALPSTLPVSMDEGSKRVKNAREALDTFVKVRESKDDGSVYFNMGHCYYACDEYDRAIESYETASKFYEGHNVSVLQCLCRSWYSKATKDQSYSAMTTALKYAQKALHIQPGDKATVYNIAMIQQKSAEMLFALPSAKRTLADLQRVIEWASHAQKIFASLAEVKTQLVPYSKDIADNRRKYGESMLRKAEEHLSAQRQHEAETQGRLEAARRKRQEEREKQEAAERELQEKLRIEAEELTESRRAAREQAMEWTREVRMDSDEEKEKRPKKARKPRSEVPSGDEGEPRKKRRGKLKRSSDDQGDEDGAVFTDEDDAERPTKKRATKKRVIRDDDDDESANPRKKQFKSKEMISDSDEEMS</sequence>
<dbReference type="GO" id="GO:0006368">
    <property type="term" value="P:transcription elongation by RNA polymerase II"/>
    <property type="evidence" value="ECO:0007669"/>
    <property type="project" value="TreeGrafter"/>
</dbReference>
<feature type="compositionally biased region" description="Basic and acidic residues" evidence="4">
    <location>
        <begin position="915"/>
        <end position="992"/>
    </location>
</feature>
<feature type="region of interest" description="Disordered" evidence="4">
    <location>
        <begin position="915"/>
        <end position="1085"/>
    </location>
</feature>
<dbReference type="AlphaFoldDB" id="A0A8H7KK86"/>
<feature type="repeat" description="TPR" evidence="3">
    <location>
        <begin position="552"/>
        <end position="585"/>
    </location>
</feature>
<dbReference type="Pfam" id="PF13432">
    <property type="entry name" value="TPR_16"/>
    <property type="match status" value="1"/>
</dbReference>
<comment type="caution">
    <text evidence="5">The sequence shown here is derived from an EMBL/GenBank/DDBJ whole genome shotgun (WGS) entry which is preliminary data.</text>
</comment>
<dbReference type="EMBL" id="JABXXO010000003">
    <property type="protein sequence ID" value="KAF7783018.1"/>
    <property type="molecule type" value="Genomic_DNA"/>
</dbReference>
<dbReference type="Proteomes" id="UP000629468">
    <property type="component" value="Unassembled WGS sequence"/>
</dbReference>
<dbReference type="InterPro" id="IPR019734">
    <property type="entry name" value="TPR_rpt"/>
</dbReference>
<feature type="compositionally biased region" description="Acidic residues" evidence="4">
    <location>
        <begin position="1026"/>
        <end position="1041"/>
    </location>
</feature>
<dbReference type="PROSITE" id="PS50005">
    <property type="entry name" value="TPR"/>
    <property type="match status" value="2"/>
</dbReference>
<dbReference type="Pfam" id="PF13181">
    <property type="entry name" value="TPR_8"/>
    <property type="match status" value="1"/>
</dbReference>
<dbReference type="GO" id="GO:0016593">
    <property type="term" value="C:Cdc73/Paf1 complex"/>
    <property type="evidence" value="ECO:0007669"/>
    <property type="project" value="TreeGrafter"/>
</dbReference>
<evidence type="ECO:0008006" key="7">
    <source>
        <dbReference type="Google" id="ProtNLM"/>
    </source>
</evidence>
<evidence type="ECO:0000313" key="5">
    <source>
        <dbReference type="EMBL" id="KAF7783018.1"/>
    </source>
</evidence>
<feature type="compositionally biased region" description="Basic residues" evidence="4">
    <location>
        <begin position="1045"/>
        <end position="1054"/>
    </location>
</feature>
<dbReference type="GO" id="GO:0006355">
    <property type="term" value="P:regulation of DNA-templated transcription"/>
    <property type="evidence" value="ECO:0007669"/>
    <property type="project" value="InterPro"/>
</dbReference>
<dbReference type="Gene3D" id="1.25.40.10">
    <property type="entry name" value="Tetratricopeptide repeat domain"/>
    <property type="match status" value="4"/>
</dbReference>
<dbReference type="PANTHER" id="PTHR14027:SF2">
    <property type="entry name" value="RNA POLYMERASE-ASSOCIATED PROTEIN CTR9 HOMOLOG"/>
    <property type="match status" value="1"/>
</dbReference>
<evidence type="ECO:0000256" key="1">
    <source>
        <dbReference type="ARBA" id="ARBA00022737"/>
    </source>
</evidence>
<reference evidence="5 6" key="1">
    <citation type="journal article" name="Sci. Rep.">
        <title>Telomere-to-telomere assembled and centromere annotated genomes of the two main subspecies of the button mushroom Agaricus bisporus reveal especially polymorphic chromosome ends.</title>
        <authorList>
            <person name="Sonnenberg A.S.M."/>
            <person name="Sedaghat-Telgerd N."/>
            <person name="Lavrijssen B."/>
            <person name="Ohm R.A."/>
            <person name="Hendrickx P.M."/>
            <person name="Scholtmeijer K."/>
            <person name="Baars J.J.P."/>
            <person name="van Peer A."/>
        </authorList>
    </citation>
    <scope>NUCLEOTIDE SEQUENCE [LARGE SCALE GENOMIC DNA]</scope>
    <source>
        <strain evidence="5 6">H119_p4</strain>
    </source>
</reference>